<protein>
    <submittedName>
        <fullName evidence="2">Uncharacterized protein</fullName>
    </submittedName>
</protein>
<accession>A0A1Y3BJD2</accession>
<sequence length="114" mass="12060">MGTPHRLLDVMTASSSSTTPGATGGTGIVGGGGHHYQMMKNVRWPSASNSADSGHITTAVNGEQPDSMFMDTTNATNEQLEDSNSPPIPPPPPPPINRSLLNLRQSSLINFNQY</sequence>
<feature type="region of interest" description="Disordered" evidence="1">
    <location>
        <begin position="46"/>
        <end position="99"/>
    </location>
</feature>
<feature type="compositionally biased region" description="Polar residues" evidence="1">
    <location>
        <begin position="46"/>
        <end position="61"/>
    </location>
</feature>
<evidence type="ECO:0000313" key="2">
    <source>
        <dbReference type="EMBL" id="OTF79706.1"/>
    </source>
</evidence>
<feature type="compositionally biased region" description="Low complexity" evidence="1">
    <location>
        <begin position="12"/>
        <end position="21"/>
    </location>
</feature>
<dbReference type="Proteomes" id="UP000194236">
    <property type="component" value="Unassembled WGS sequence"/>
</dbReference>
<gene>
    <name evidence="2" type="ORF">BLA29_010771</name>
</gene>
<feature type="non-terminal residue" evidence="2">
    <location>
        <position position="114"/>
    </location>
</feature>
<dbReference type="AlphaFoldDB" id="A0A1Y3BJD2"/>
<evidence type="ECO:0000313" key="3">
    <source>
        <dbReference type="Proteomes" id="UP000194236"/>
    </source>
</evidence>
<evidence type="ECO:0000256" key="1">
    <source>
        <dbReference type="SAM" id="MobiDB-lite"/>
    </source>
</evidence>
<comment type="caution">
    <text evidence="2">The sequence shown here is derived from an EMBL/GenBank/DDBJ whole genome shotgun (WGS) entry which is preliminary data.</text>
</comment>
<feature type="compositionally biased region" description="Gly residues" evidence="1">
    <location>
        <begin position="22"/>
        <end position="34"/>
    </location>
</feature>
<proteinExistence type="predicted"/>
<reference evidence="2 3" key="1">
    <citation type="submission" date="2017-03" db="EMBL/GenBank/DDBJ databases">
        <title>Genome Survey of Euroglyphus maynei.</title>
        <authorList>
            <person name="Arlian L.G."/>
            <person name="Morgan M.S."/>
            <person name="Rider S.D."/>
        </authorList>
    </citation>
    <scope>NUCLEOTIDE SEQUENCE [LARGE SCALE GENOMIC DNA]</scope>
    <source>
        <strain evidence="2">Arlian Lab</strain>
        <tissue evidence="2">Whole body</tissue>
    </source>
</reference>
<feature type="compositionally biased region" description="Polar residues" evidence="1">
    <location>
        <begin position="70"/>
        <end position="85"/>
    </location>
</feature>
<name>A0A1Y3BJD2_EURMA</name>
<feature type="compositionally biased region" description="Pro residues" evidence="1">
    <location>
        <begin position="86"/>
        <end position="96"/>
    </location>
</feature>
<feature type="region of interest" description="Disordered" evidence="1">
    <location>
        <begin position="12"/>
        <end position="34"/>
    </location>
</feature>
<keyword evidence="3" id="KW-1185">Reference proteome</keyword>
<organism evidence="2 3">
    <name type="scientific">Euroglyphus maynei</name>
    <name type="common">Mayne's house dust mite</name>
    <dbReference type="NCBI Taxonomy" id="6958"/>
    <lineage>
        <taxon>Eukaryota</taxon>
        <taxon>Metazoa</taxon>
        <taxon>Ecdysozoa</taxon>
        <taxon>Arthropoda</taxon>
        <taxon>Chelicerata</taxon>
        <taxon>Arachnida</taxon>
        <taxon>Acari</taxon>
        <taxon>Acariformes</taxon>
        <taxon>Sarcoptiformes</taxon>
        <taxon>Astigmata</taxon>
        <taxon>Psoroptidia</taxon>
        <taxon>Analgoidea</taxon>
        <taxon>Pyroglyphidae</taxon>
        <taxon>Pyroglyphinae</taxon>
        <taxon>Euroglyphus</taxon>
    </lineage>
</organism>
<dbReference type="EMBL" id="MUJZ01021812">
    <property type="protein sequence ID" value="OTF79706.1"/>
    <property type="molecule type" value="Genomic_DNA"/>
</dbReference>